<organism evidence="1 2">
    <name type="scientific">Rhodonellum psychrophilum GCM71 = DSM 17998</name>
    <dbReference type="NCBI Taxonomy" id="1123057"/>
    <lineage>
        <taxon>Bacteria</taxon>
        <taxon>Pseudomonadati</taxon>
        <taxon>Bacteroidota</taxon>
        <taxon>Cytophagia</taxon>
        <taxon>Cytophagales</taxon>
        <taxon>Cytophagaceae</taxon>
        <taxon>Rhodonellum</taxon>
    </lineage>
</organism>
<dbReference type="AlphaFoldDB" id="U5C4V3"/>
<proteinExistence type="predicted"/>
<keyword evidence="2" id="KW-1185">Reference proteome</keyword>
<evidence type="ECO:0000313" key="1">
    <source>
        <dbReference type="EMBL" id="ERM83946.1"/>
    </source>
</evidence>
<name>U5C4V3_9BACT</name>
<accession>U5C4V3</accession>
<comment type="caution">
    <text evidence="1">The sequence shown here is derived from an EMBL/GenBank/DDBJ whole genome shotgun (WGS) entry which is preliminary data.</text>
</comment>
<sequence>MNSPNIKKKIAPGFNLFVLNICKCIYFKTLNLMEN</sequence>
<dbReference type="EMBL" id="AWXR01000008">
    <property type="protein sequence ID" value="ERM83946.1"/>
    <property type="molecule type" value="Genomic_DNA"/>
</dbReference>
<gene>
    <name evidence="1" type="ORF">P872_01415</name>
</gene>
<reference evidence="1 2" key="1">
    <citation type="journal article" date="2013" name="Genome Announc.">
        <title>Draft Genome Sequence of the Psychrophilic and Alkaliphilic Rhodonellum psychrophilum Strain GCM71T.</title>
        <authorList>
            <person name="Hauptmann A.L."/>
            <person name="Glaring M.A."/>
            <person name="Hallin P.F."/>
            <person name="Prieme A."/>
            <person name="Stougaard P."/>
        </authorList>
    </citation>
    <scope>NUCLEOTIDE SEQUENCE [LARGE SCALE GENOMIC DNA]</scope>
    <source>
        <strain evidence="1 2">GCM71</strain>
    </source>
</reference>
<protein>
    <submittedName>
        <fullName evidence="1">Uncharacterized protein</fullName>
    </submittedName>
</protein>
<dbReference type="Proteomes" id="UP000016843">
    <property type="component" value="Unassembled WGS sequence"/>
</dbReference>
<evidence type="ECO:0000313" key="2">
    <source>
        <dbReference type="Proteomes" id="UP000016843"/>
    </source>
</evidence>